<dbReference type="CDD" id="cd03800">
    <property type="entry name" value="GT4_sucrose_synthase"/>
    <property type="match status" value="1"/>
</dbReference>
<comment type="similarity">
    <text evidence="1">Belongs to the glycosyltransferase 1 family.</text>
</comment>
<dbReference type="NCBIfam" id="TIGR01484">
    <property type="entry name" value="HAD-SF-IIB"/>
    <property type="match status" value="1"/>
</dbReference>
<comment type="caution">
    <text evidence="9">The sequence shown here is derived from an EMBL/GenBank/DDBJ whole genome shotgun (WGS) entry which is preliminary data.</text>
</comment>
<evidence type="ECO:0000256" key="3">
    <source>
        <dbReference type="ARBA" id="ARBA00022676"/>
    </source>
</evidence>
<proteinExistence type="inferred from homology"/>
<sequence length="724" mass="82221">MANKKGLRIALISLHGLIRGTELELGRDEDTGGQTRYVLELARALSEREDVDRVDLITRQIIDEKVSDDYAKLEEQIADKAYIVRIPFGPKRYLSKSKLWPYMEVFVDQCLSHFQRTRTVPDVIHGHYADAGYGGGQLARLIGVPFIFTGHSLGRVKKARLEEAGLKPDKIEANYAISRRIEAEEFALETCSLICTSTHQEVKEQYEQYENYIPERMEVIPPGVDLSSFRPPEAGDEMSQLTKDVNAFLHDPEKPMIVAMARPDERKNLAMLVKTYGESPQLQREANLVLIMGTRDDMRQMPAGQRAVLTQILTLIDVYNLYGRVAYPKYHQADDVATLYREITKSRGIFVNAAMTEPFGLTLLEAAASGAPIVATNDGGPTDIVANCKNGVLVDPFDSKAIEKALVHALLEPEQWDQWSRDGIENVNKHYSWKRHVERYLRDVHEVLRESDVPPPIARGRTTRRLPQIDRLIIADIDNTLTGHDDAMLDFFRLISETEEHVGFGIATGRRYEDVMQLMAEYDIPNPEVLITSVGTEIYYGKNYTLDTSWRKHIDFRWEPEKIRDVLEEVEGLYLQDDNEQSQFKISYKVDFAVAPRPAAIRRILREHGIRTKCIVSLGMYLDIIPCRAGSGISIRHMAYKWGFPLEHILVAGDSGNDEEMLAGSTLGVVVGNYSQELEKLRKYPRVYFAEQNHAAGIIEGINYYNFLDQITIPNEKLTANEDA</sequence>
<dbReference type="SUPFAM" id="SSF56784">
    <property type="entry name" value="HAD-like"/>
    <property type="match status" value="1"/>
</dbReference>
<feature type="domain" description="Glycosyl transferase family 1" evidence="6">
    <location>
        <begin position="246"/>
        <end position="423"/>
    </location>
</feature>
<evidence type="ECO:0000313" key="9">
    <source>
        <dbReference type="EMBL" id="MDQ8193757.1"/>
    </source>
</evidence>
<dbReference type="InterPro" id="IPR012821">
    <property type="entry name" value="Sucrose_P_synth_Pase-like_dom"/>
</dbReference>
<accession>A0ABU1AG09</accession>
<evidence type="ECO:0000259" key="7">
    <source>
        <dbReference type="Pfam" id="PF00862"/>
    </source>
</evidence>
<dbReference type="SUPFAM" id="SSF53756">
    <property type="entry name" value="UDP-Glycosyltransferase/glycogen phosphorylase"/>
    <property type="match status" value="1"/>
</dbReference>
<dbReference type="Gene3D" id="3.40.50.1000">
    <property type="entry name" value="HAD superfamily/HAD-like"/>
    <property type="match status" value="1"/>
</dbReference>
<dbReference type="Pfam" id="PF00862">
    <property type="entry name" value="GT-B_Sucrose_synth"/>
    <property type="match status" value="1"/>
</dbReference>
<dbReference type="Pfam" id="PF00534">
    <property type="entry name" value="Glycos_transf_1"/>
    <property type="match status" value="1"/>
</dbReference>
<dbReference type="InterPro" id="IPR044161">
    <property type="entry name" value="SPS"/>
</dbReference>
<evidence type="ECO:0000313" key="10">
    <source>
        <dbReference type="Proteomes" id="UP001243717"/>
    </source>
</evidence>
<dbReference type="InterPro" id="IPR036412">
    <property type="entry name" value="HAD-like_sf"/>
</dbReference>
<dbReference type="RefSeq" id="WP_308984244.1">
    <property type="nucleotide sequence ID" value="NZ_JARXIC010000006.1"/>
</dbReference>
<evidence type="ECO:0000256" key="1">
    <source>
        <dbReference type="ARBA" id="ARBA00006530"/>
    </source>
</evidence>
<dbReference type="Pfam" id="PF05116">
    <property type="entry name" value="S6PP"/>
    <property type="match status" value="1"/>
</dbReference>
<dbReference type="EMBL" id="JARXIC010000006">
    <property type="protein sequence ID" value="MDQ8193757.1"/>
    <property type="molecule type" value="Genomic_DNA"/>
</dbReference>
<name>A0ABU1AG09_9BACT</name>
<evidence type="ECO:0000256" key="5">
    <source>
        <dbReference type="ARBA" id="ARBA00047471"/>
    </source>
</evidence>
<dbReference type="Gene3D" id="3.90.1070.10">
    <property type="match status" value="1"/>
</dbReference>
<dbReference type="PANTHER" id="PTHR46039:SF5">
    <property type="entry name" value="SUCROSE-PHOSPHATE SYNTHASE 3-RELATED"/>
    <property type="match status" value="1"/>
</dbReference>
<evidence type="ECO:0000256" key="2">
    <source>
        <dbReference type="ARBA" id="ARBA00012536"/>
    </source>
</evidence>
<dbReference type="InterPro" id="IPR012822">
    <property type="entry name" value="SucroseP_synth_GlycoTrfase_dom"/>
</dbReference>
<dbReference type="NCBIfam" id="TIGR02471">
    <property type="entry name" value="sucr_syn_bact_C"/>
    <property type="match status" value="1"/>
</dbReference>
<evidence type="ECO:0000259" key="6">
    <source>
        <dbReference type="Pfam" id="PF00534"/>
    </source>
</evidence>
<comment type="catalytic activity">
    <reaction evidence="5">
        <text>beta-D-fructose 6-phosphate + UDP-alpha-D-glucose = sucrose 6(F)-phosphate + UDP + H(+)</text>
        <dbReference type="Rhea" id="RHEA:22172"/>
        <dbReference type="ChEBI" id="CHEBI:15378"/>
        <dbReference type="ChEBI" id="CHEBI:57634"/>
        <dbReference type="ChEBI" id="CHEBI:57723"/>
        <dbReference type="ChEBI" id="CHEBI:58223"/>
        <dbReference type="ChEBI" id="CHEBI:58885"/>
        <dbReference type="EC" id="2.4.1.14"/>
    </reaction>
</comment>
<dbReference type="EC" id="2.4.1.14" evidence="2"/>
<dbReference type="Proteomes" id="UP001243717">
    <property type="component" value="Unassembled WGS sequence"/>
</dbReference>
<protein>
    <recommendedName>
        <fullName evidence="2">sucrose-phosphate synthase</fullName>
        <ecNumber evidence="2">2.4.1.14</ecNumber>
    </recommendedName>
</protein>
<dbReference type="NCBIfam" id="TIGR02472">
    <property type="entry name" value="sucr_P_syn_N"/>
    <property type="match status" value="1"/>
</dbReference>
<dbReference type="InterPro" id="IPR006379">
    <property type="entry name" value="HAD-SF_hydro_IIB"/>
</dbReference>
<dbReference type="GO" id="GO:0016787">
    <property type="term" value="F:hydrolase activity"/>
    <property type="evidence" value="ECO:0007669"/>
    <property type="project" value="UniProtKB-KW"/>
</dbReference>
<keyword evidence="4" id="KW-0808">Transferase</keyword>
<evidence type="ECO:0000256" key="4">
    <source>
        <dbReference type="ARBA" id="ARBA00022679"/>
    </source>
</evidence>
<dbReference type="InterPro" id="IPR001296">
    <property type="entry name" value="Glyco_trans_1"/>
</dbReference>
<dbReference type="Gene3D" id="3.40.50.2000">
    <property type="entry name" value="Glycogen Phosphorylase B"/>
    <property type="match status" value="2"/>
</dbReference>
<gene>
    <name evidence="9" type="ORF">QEH59_04945</name>
</gene>
<feature type="domain" description="Sucrose synthase first GT-B" evidence="7">
    <location>
        <begin position="8"/>
        <end position="213"/>
    </location>
</feature>
<feature type="domain" description="Sucrose phosphatase-like" evidence="8">
    <location>
        <begin position="471"/>
        <end position="706"/>
    </location>
</feature>
<keyword evidence="10" id="KW-1185">Reference proteome</keyword>
<evidence type="ECO:0000259" key="8">
    <source>
        <dbReference type="Pfam" id="PF05116"/>
    </source>
</evidence>
<organism evidence="9 10">
    <name type="scientific">Thalassobacterium sedimentorum</name>
    <dbReference type="NCBI Taxonomy" id="3041258"/>
    <lineage>
        <taxon>Bacteria</taxon>
        <taxon>Pseudomonadati</taxon>
        <taxon>Verrucomicrobiota</taxon>
        <taxon>Opitutia</taxon>
        <taxon>Puniceicoccales</taxon>
        <taxon>Coraliomargaritaceae</taxon>
        <taxon>Thalassobacterium</taxon>
    </lineage>
</organism>
<keyword evidence="9" id="KW-0378">Hydrolase</keyword>
<dbReference type="InterPro" id="IPR006380">
    <property type="entry name" value="SPP-like_dom"/>
</dbReference>
<keyword evidence="3" id="KW-0328">Glycosyltransferase</keyword>
<dbReference type="InterPro" id="IPR023214">
    <property type="entry name" value="HAD_sf"/>
</dbReference>
<reference evidence="9 10" key="1">
    <citation type="submission" date="2023-04" db="EMBL/GenBank/DDBJ databases">
        <title>A novel bacteria isolated from coastal sediment.</title>
        <authorList>
            <person name="Liu X.-J."/>
            <person name="Du Z.-J."/>
        </authorList>
    </citation>
    <scope>NUCLEOTIDE SEQUENCE [LARGE SCALE GENOMIC DNA]</scope>
    <source>
        <strain evidence="9 10">SDUM461004</strain>
    </source>
</reference>
<dbReference type="PANTHER" id="PTHR46039">
    <property type="entry name" value="SUCROSE-PHOSPHATE SYNTHASE 3-RELATED"/>
    <property type="match status" value="1"/>
</dbReference>
<dbReference type="InterPro" id="IPR000368">
    <property type="entry name" value="Sucrose_synth_GT-B1"/>
</dbReference>